<keyword evidence="5" id="KW-0732">Signal</keyword>
<dbReference type="Proteomes" id="UP000541444">
    <property type="component" value="Unassembled WGS sequence"/>
</dbReference>
<dbReference type="SMART" id="SM00220">
    <property type="entry name" value="S_TKc"/>
    <property type="match status" value="1"/>
</dbReference>
<keyword evidence="2" id="KW-0723">Serine/threonine-protein kinase</keyword>
<evidence type="ECO:0000256" key="7">
    <source>
        <dbReference type="ARBA" id="ARBA00022777"/>
    </source>
</evidence>
<dbReference type="SUPFAM" id="SSF56112">
    <property type="entry name" value="Protein kinase-like (PK-like)"/>
    <property type="match status" value="1"/>
</dbReference>
<keyword evidence="7" id="KW-0418">Kinase</keyword>
<evidence type="ECO:0000256" key="1">
    <source>
        <dbReference type="ARBA" id="ARBA00004479"/>
    </source>
</evidence>
<dbReference type="AlphaFoldDB" id="A0A7J7NH55"/>
<evidence type="ECO:0000256" key="11">
    <source>
        <dbReference type="ARBA" id="ARBA00023180"/>
    </source>
</evidence>
<evidence type="ECO:0000313" key="15">
    <source>
        <dbReference type="Proteomes" id="UP000541444"/>
    </source>
</evidence>
<dbReference type="GO" id="GO:0004674">
    <property type="term" value="F:protein serine/threonine kinase activity"/>
    <property type="evidence" value="ECO:0007669"/>
    <property type="project" value="UniProtKB-KW"/>
</dbReference>
<dbReference type="EMBL" id="JACGCM010000805">
    <property type="protein sequence ID" value="KAF6166228.1"/>
    <property type="molecule type" value="Genomic_DNA"/>
</dbReference>
<evidence type="ECO:0000256" key="9">
    <source>
        <dbReference type="ARBA" id="ARBA00022989"/>
    </source>
</evidence>
<dbReference type="GO" id="GO:0016020">
    <property type="term" value="C:membrane"/>
    <property type="evidence" value="ECO:0007669"/>
    <property type="project" value="UniProtKB-SubCell"/>
</dbReference>
<dbReference type="FunFam" id="3.30.200.20:FF:000178">
    <property type="entry name" value="serine/threonine-protein kinase PBS1-like"/>
    <property type="match status" value="1"/>
</dbReference>
<evidence type="ECO:0000259" key="13">
    <source>
        <dbReference type="PROSITE" id="PS50011"/>
    </source>
</evidence>
<evidence type="ECO:0000256" key="6">
    <source>
        <dbReference type="ARBA" id="ARBA00022741"/>
    </source>
</evidence>
<dbReference type="InterPro" id="IPR032872">
    <property type="entry name" value="WAK_assoc_C"/>
</dbReference>
<dbReference type="Pfam" id="PF13947">
    <property type="entry name" value="GUB_WAK_bind"/>
    <property type="match status" value="1"/>
</dbReference>
<evidence type="ECO:0000256" key="5">
    <source>
        <dbReference type="ARBA" id="ARBA00022729"/>
    </source>
</evidence>
<dbReference type="OrthoDB" id="4062651at2759"/>
<sequence length="648" mass="72428">STCSESFKCYDDAYSYPFWGNNRPFYCGVIGFELNCRNFYTEIDINYQTYIVLNISEANQIMTIARSDVWNLVYGNSDCPSAFLNDTTIGDNSPFEYVSGTLNYTLFYGCHDSYGSGGYYCNDANNTRNSLYVTADSVGSNHNTSKCQGSILVPVRPSSVNLSTYDILWSGFDVKYVGSYHSDCVNCTNSGEGCGYDVSSSGNREFRGYQSELFYCYSEGTTYEAMYPAGNSTNTGNSTNLSRRNIALGTRFDGFKMFAFILFDISLRVRNIYLRAILVLDTSGVIGSISGFSLVIILACVCWRRKFPSVNSIVFWKKSKNAEKVEEFLRNNGSMAPKRYHYSDITRMTDSFKDKLGQGGFGGVFKGKLFDGRLVAVKVMRESKGDGEDFMNEVASISRTSHVNVVSLLGFCFDRSKRALIYEFMCNGSLEKFIYKDKPLETSSSLPWEKLYEIVAGVSRRLECLHRGCNTRIVHFDIKPHNILLDEDFCPKISDFGLAKLCSTKESYVSMLDARGTAGYIAPEVLSRNFGVVSHKSDVYSFGMMVLEIVGGRKNINGLADRISEFFFPHLIYTRIELKEDLGLHGITSETDAEITKKMIIVGLWCIQTNPLDRPPMSKVVDMLAGSLESLQIPLSSSSGSQHDSSST</sequence>
<keyword evidence="15" id="KW-1185">Reference proteome</keyword>
<evidence type="ECO:0000256" key="8">
    <source>
        <dbReference type="ARBA" id="ARBA00022840"/>
    </source>
</evidence>
<dbReference type="GO" id="GO:0030247">
    <property type="term" value="F:polysaccharide binding"/>
    <property type="evidence" value="ECO:0007669"/>
    <property type="project" value="InterPro"/>
</dbReference>
<dbReference type="FunFam" id="1.10.510.10:FF:000590">
    <property type="entry name" value="PR5-like receptor kinase"/>
    <property type="match status" value="1"/>
</dbReference>
<feature type="binding site" evidence="12">
    <location>
        <position position="378"/>
    </location>
    <ligand>
        <name>ATP</name>
        <dbReference type="ChEBI" id="CHEBI:30616"/>
    </ligand>
</feature>
<evidence type="ECO:0000256" key="3">
    <source>
        <dbReference type="ARBA" id="ARBA00022679"/>
    </source>
</evidence>
<dbReference type="InterPro" id="IPR001245">
    <property type="entry name" value="Ser-Thr/Tyr_kinase_cat_dom"/>
</dbReference>
<dbReference type="InterPro" id="IPR011009">
    <property type="entry name" value="Kinase-like_dom_sf"/>
</dbReference>
<gene>
    <name evidence="14" type="ORF">GIB67_031012</name>
</gene>
<keyword evidence="10" id="KW-0472">Membrane</keyword>
<dbReference type="Pfam" id="PF07714">
    <property type="entry name" value="PK_Tyr_Ser-Thr"/>
    <property type="match status" value="1"/>
</dbReference>
<organism evidence="14 15">
    <name type="scientific">Kingdonia uniflora</name>
    <dbReference type="NCBI Taxonomy" id="39325"/>
    <lineage>
        <taxon>Eukaryota</taxon>
        <taxon>Viridiplantae</taxon>
        <taxon>Streptophyta</taxon>
        <taxon>Embryophyta</taxon>
        <taxon>Tracheophyta</taxon>
        <taxon>Spermatophyta</taxon>
        <taxon>Magnoliopsida</taxon>
        <taxon>Ranunculales</taxon>
        <taxon>Circaeasteraceae</taxon>
        <taxon>Kingdonia</taxon>
    </lineage>
</organism>
<dbReference type="InterPro" id="IPR025287">
    <property type="entry name" value="WAK_GUB"/>
</dbReference>
<dbReference type="PROSITE" id="PS00107">
    <property type="entry name" value="PROTEIN_KINASE_ATP"/>
    <property type="match status" value="1"/>
</dbReference>
<keyword evidence="8 12" id="KW-0067">ATP-binding</keyword>
<keyword evidence="4" id="KW-0812">Transmembrane</keyword>
<keyword evidence="9" id="KW-1133">Transmembrane helix</keyword>
<keyword evidence="11" id="KW-0325">Glycoprotein</keyword>
<dbReference type="Pfam" id="PF14380">
    <property type="entry name" value="WAK_assoc"/>
    <property type="match status" value="1"/>
</dbReference>
<feature type="non-terminal residue" evidence="14">
    <location>
        <position position="1"/>
    </location>
</feature>
<dbReference type="PROSITE" id="PS00108">
    <property type="entry name" value="PROTEIN_KINASE_ST"/>
    <property type="match status" value="1"/>
</dbReference>
<accession>A0A7J7NH55</accession>
<evidence type="ECO:0000256" key="12">
    <source>
        <dbReference type="PROSITE-ProRule" id="PRU10141"/>
    </source>
</evidence>
<dbReference type="GO" id="GO:0005524">
    <property type="term" value="F:ATP binding"/>
    <property type="evidence" value="ECO:0007669"/>
    <property type="project" value="UniProtKB-UniRule"/>
</dbReference>
<comment type="subcellular location">
    <subcellularLocation>
        <location evidence="1">Membrane</location>
        <topology evidence="1">Single-pass type I membrane protein</topology>
    </subcellularLocation>
</comment>
<name>A0A7J7NH55_9MAGN</name>
<comment type="caution">
    <text evidence="14">The sequence shown here is derived from an EMBL/GenBank/DDBJ whole genome shotgun (WGS) entry which is preliminary data.</text>
</comment>
<evidence type="ECO:0000313" key="14">
    <source>
        <dbReference type="EMBL" id="KAF6166228.1"/>
    </source>
</evidence>
<evidence type="ECO:0000256" key="2">
    <source>
        <dbReference type="ARBA" id="ARBA00022527"/>
    </source>
</evidence>
<dbReference type="PROSITE" id="PS50011">
    <property type="entry name" value="PROTEIN_KINASE_DOM"/>
    <property type="match status" value="1"/>
</dbReference>
<dbReference type="Gene3D" id="1.10.510.10">
    <property type="entry name" value="Transferase(Phosphotransferase) domain 1"/>
    <property type="match status" value="1"/>
</dbReference>
<keyword evidence="6 12" id="KW-0547">Nucleotide-binding</keyword>
<dbReference type="InterPro" id="IPR000719">
    <property type="entry name" value="Prot_kinase_dom"/>
</dbReference>
<feature type="domain" description="Protein kinase" evidence="13">
    <location>
        <begin position="350"/>
        <end position="631"/>
    </location>
</feature>
<dbReference type="PANTHER" id="PTHR27009">
    <property type="entry name" value="RUST RESISTANCE KINASE LR10-RELATED"/>
    <property type="match status" value="1"/>
</dbReference>
<evidence type="ECO:0000256" key="10">
    <source>
        <dbReference type="ARBA" id="ARBA00023136"/>
    </source>
</evidence>
<evidence type="ECO:0000256" key="4">
    <source>
        <dbReference type="ARBA" id="ARBA00022692"/>
    </source>
</evidence>
<protein>
    <recommendedName>
        <fullName evidence="13">Protein kinase domain-containing protein</fullName>
    </recommendedName>
</protein>
<dbReference type="InterPro" id="IPR017441">
    <property type="entry name" value="Protein_kinase_ATP_BS"/>
</dbReference>
<keyword evidence="3" id="KW-0808">Transferase</keyword>
<dbReference type="InterPro" id="IPR008271">
    <property type="entry name" value="Ser/Thr_kinase_AS"/>
</dbReference>
<dbReference type="Gene3D" id="3.30.200.20">
    <property type="entry name" value="Phosphorylase Kinase, domain 1"/>
    <property type="match status" value="1"/>
</dbReference>
<dbReference type="InterPro" id="IPR045874">
    <property type="entry name" value="LRK10/LRL21-25-like"/>
</dbReference>
<reference evidence="14 15" key="1">
    <citation type="journal article" date="2020" name="IScience">
        <title>Genome Sequencing of the Endangered Kingdonia uniflora (Circaeasteraceae, Ranunculales) Reveals Potential Mechanisms of Evolutionary Specialization.</title>
        <authorList>
            <person name="Sun Y."/>
            <person name="Deng T."/>
            <person name="Zhang A."/>
            <person name="Moore M.J."/>
            <person name="Landis J.B."/>
            <person name="Lin N."/>
            <person name="Zhang H."/>
            <person name="Zhang X."/>
            <person name="Huang J."/>
            <person name="Zhang X."/>
            <person name="Sun H."/>
            <person name="Wang H."/>
        </authorList>
    </citation>
    <scope>NUCLEOTIDE SEQUENCE [LARGE SCALE GENOMIC DNA]</scope>
    <source>
        <strain evidence="14">TB1705</strain>
        <tissue evidence="14">Leaf</tissue>
    </source>
</reference>
<proteinExistence type="predicted"/>